<protein>
    <recommendedName>
        <fullName evidence="5">Protein tyrosine phosphatase</fullName>
    </recommendedName>
</protein>
<dbReference type="SMART" id="SM00404">
    <property type="entry name" value="PTPc_motif"/>
    <property type="match status" value="1"/>
</dbReference>
<dbReference type="PROSITE" id="PS50055">
    <property type="entry name" value="TYR_PHOSPHATASE_PTP"/>
    <property type="match status" value="1"/>
</dbReference>
<feature type="non-terminal residue" evidence="3">
    <location>
        <position position="1"/>
    </location>
</feature>
<accession>A0A820SEV2</accession>
<dbReference type="InterPro" id="IPR000242">
    <property type="entry name" value="PTP_cat"/>
</dbReference>
<name>A0A820SEV2_9BILA</name>
<evidence type="ECO:0008006" key="5">
    <source>
        <dbReference type="Google" id="ProtNLM"/>
    </source>
</evidence>
<dbReference type="InterPro" id="IPR000387">
    <property type="entry name" value="Tyr_Pase_dom"/>
</dbReference>
<sequence length="106" mass="12621">LHLIHEVNEQTNSDQYPIVVHCTAGVGRTGTYIAIDAMIDKINQEKKVDVYNFVLQMRRERHLMVQTIKQYVFIYRSLLEYYIYGNTRIEATMFQSIYSNLRKNKQ</sequence>
<feature type="domain" description="Tyrosine-protein phosphatase" evidence="1">
    <location>
        <begin position="1"/>
        <end position="81"/>
    </location>
</feature>
<evidence type="ECO:0000313" key="4">
    <source>
        <dbReference type="Proteomes" id="UP000663844"/>
    </source>
</evidence>
<dbReference type="CDD" id="cd00047">
    <property type="entry name" value="PTPc"/>
    <property type="match status" value="1"/>
</dbReference>
<dbReference type="SUPFAM" id="SSF52799">
    <property type="entry name" value="(Phosphotyrosine protein) phosphatases II"/>
    <property type="match status" value="1"/>
</dbReference>
<dbReference type="GO" id="GO:0004725">
    <property type="term" value="F:protein tyrosine phosphatase activity"/>
    <property type="evidence" value="ECO:0007669"/>
    <property type="project" value="InterPro"/>
</dbReference>
<comment type="caution">
    <text evidence="3">The sequence shown here is derived from an EMBL/GenBank/DDBJ whole genome shotgun (WGS) entry which is preliminary data.</text>
</comment>
<organism evidence="3 4">
    <name type="scientific">Adineta steineri</name>
    <dbReference type="NCBI Taxonomy" id="433720"/>
    <lineage>
        <taxon>Eukaryota</taxon>
        <taxon>Metazoa</taxon>
        <taxon>Spiralia</taxon>
        <taxon>Gnathifera</taxon>
        <taxon>Rotifera</taxon>
        <taxon>Eurotatoria</taxon>
        <taxon>Bdelloidea</taxon>
        <taxon>Adinetida</taxon>
        <taxon>Adinetidae</taxon>
        <taxon>Adineta</taxon>
    </lineage>
</organism>
<dbReference type="PANTHER" id="PTHR19134:SF449">
    <property type="entry name" value="TYROSINE-PROTEIN PHOSPHATASE 1"/>
    <property type="match status" value="1"/>
</dbReference>
<evidence type="ECO:0000259" key="2">
    <source>
        <dbReference type="PROSITE" id="PS50056"/>
    </source>
</evidence>
<dbReference type="PROSITE" id="PS00383">
    <property type="entry name" value="TYR_PHOSPHATASE_1"/>
    <property type="match status" value="1"/>
</dbReference>
<feature type="domain" description="Tyrosine specific protein phosphatases" evidence="2">
    <location>
        <begin position="1"/>
        <end position="72"/>
    </location>
</feature>
<evidence type="ECO:0000259" key="1">
    <source>
        <dbReference type="PROSITE" id="PS50055"/>
    </source>
</evidence>
<reference evidence="3" key="1">
    <citation type="submission" date="2021-02" db="EMBL/GenBank/DDBJ databases">
        <authorList>
            <person name="Nowell W R."/>
        </authorList>
    </citation>
    <scope>NUCLEOTIDE SEQUENCE</scope>
</reference>
<dbReference type="AlphaFoldDB" id="A0A820SEV2"/>
<dbReference type="InterPro" id="IPR029021">
    <property type="entry name" value="Prot-tyrosine_phosphatase-like"/>
</dbReference>
<evidence type="ECO:0000313" key="3">
    <source>
        <dbReference type="EMBL" id="CAF4451682.1"/>
    </source>
</evidence>
<dbReference type="PRINTS" id="PR00700">
    <property type="entry name" value="PRTYPHPHTASE"/>
</dbReference>
<dbReference type="InterPro" id="IPR016130">
    <property type="entry name" value="Tyr_Pase_AS"/>
</dbReference>
<feature type="non-terminal residue" evidence="3">
    <location>
        <position position="106"/>
    </location>
</feature>
<dbReference type="Proteomes" id="UP000663844">
    <property type="component" value="Unassembled WGS sequence"/>
</dbReference>
<dbReference type="InterPro" id="IPR003595">
    <property type="entry name" value="Tyr_Pase_cat"/>
</dbReference>
<gene>
    <name evidence="3" type="ORF">OXD698_LOCUS54435</name>
</gene>
<dbReference type="InterPro" id="IPR050348">
    <property type="entry name" value="Protein-Tyr_Phosphatase"/>
</dbReference>
<dbReference type="PROSITE" id="PS50056">
    <property type="entry name" value="TYR_PHOSPHATASE_2"/>
    <property type="match status" value="1"/>
</dbReference>
<dbReference type="Pfam" id="PF00102">
    <property type="entry name" value="Y_phosphatase"/>
    <property type="match status" value="1"/>
</dbReference>
<dbReference type="Gene3D" id="3.90.190.10">
    <property type="entry name" value="Protein tyrosine phosphatase superfamily"/>
    <property type="match status" value="1"/>
</dbReference>
<dbReference type="PANTHER" id="PTHR19134">
    <property type="entry name" value="RECEPTOR-TYPE TYROSINE-PROTEIN PHOSPHATASE"/>
    <property type="match status" value="1"/>
</dbReference>
<dbReference type="EMBL" id="CAJOAZ010033016">
    <property type="protein sequence ID" value="CAF4451682.1"/>
    <property type="molecule type" value="Genomic_DNA"/>
</dbReference>
<proteinExistence type="predicted"/>